<proteinExistence type="predicted"/>
<dbReference type="Pfam" id="PF08240">
    <property type="entry name" value="ADH_N"/>
    <property type="match status" value="1"/>
</dbReference>
<dbReference type="RefSeq" id="WP_242969139.1">
    <property type="nucleotide sequence ID" value="NZ_FNUL01000010.1"/>
</dbReference>
<evidence type="ECO:0000256" key="2">
    <source>
        <dbReference type="ARBA" id="ARBA00023002"/>
    </source>
</evidence>
<feature type="domain" description="Enoyl reductase (ER)" evidence="3">
    <location>
        <begin position="16"/>
        <end position="317"/>
    </location>
</feature>
<gene>
    <name evidence="4" type="ORF">SAMN05216537_11032</name>
</gene>
<sequence length="320" mass="35549">MKEYMKAVVLDKVTEACDIFLSRKEIPEVKPGWLLIRVKAFGMNHSEQILRLEEIKYDYIKKPIIPGIECVGEVVDESDTSFKKGQKVMALMGGMGRSFDGAYAEYALLPEKIVFSIESDLSWSELGAIPETYFTAWGSLFEALNLQKDDTLLIRGASCALGYAAIQLAKALGSKVIATTHKESKLELIDEADECLIDDGHLSGKLKGVTKALDLVGPKCLLDTMRAVEKGAFVCHTGILGGVYALNNFDPIKDIPNGVYLTSFYSNYPTQKQINDIYTFLKVKDLRPKFDKLYKFSDIKSAILMQESGQAKGKIVVEMD</sequence>
<dbReference type="SMART" id="SM00829">
    <property type="entry name" value="PKS_ER"/>
    <property type="match status" value="1"/>
</dbReference>
<dbReference type="PANTHER" id="PTHR48106">
    <property type="entry name" value="QUINONE OXIDOREDUCTASE PIG3-RELATED"/>
    <property type="match status" value="1"/>
</dbReference>
<dbReference type="GO" id="GO:0070402">
    <property type="term" value="F:NADPH binding"/>
    <property type="evidence" value="ECO:0007669"/>
    <property type="project" value="TreeGrafter"/>
</dbReference>
<dbReference type="InterPro" id="IPR020843">
    <property type="entry name" value="ER"/>
</dbReference>
<evidence type="ECO:0000313" key="5">
    <source>
        <dbReference type="Proteomes" id="UP000236726"/>
    </source>
</evidence>
<dbReference type="Gene3D" id="3.40.50.720">
    <property type="entry name" value="NAD(P)-binding Rossmann-like Domain"/>
    <property type="match status" value="1"/>
</dbReference>
<keyword evidence="1" id="KW-0521">NADP</keyword>
<keyword evidence="5" id="KW-1185">Reference proteome</keyword>
<dbReference type="InterPro" id="IPR011032">
    <property type="entry name" value="GroES-like_sf"/>
</dbReference>
<dbReference type="Proteomes" id="UP000236726">
    <property type="component" value="Unassembled WGS sequence"/>
</dbReference>
<dbReference type="SUPFAM" id="SSF51735">
    <property type="entry name" value="NAD(P)-binding Rossmann-fold domains"/>
    <property type="match status" value="1"/>
</dbReference>
<reference evidence="4 5" key="1">
    <citation type="submission" date="2016-10" db="EMBL/GenBank/DDBJ databases">
        <authorList>
            <person name="de Groot N.N."/>
        </authorList>
    </citation>
    <scope>NUCLEOTIDE SEQUENCE [LARGE SCALE GENOMIC DNA]</scope>
    <source>
        <strain evidence="4 5">D15d</strain>
    </source>
</reference>
<accession>A0A1H5V823</accession>
<dbReference type="PANTHER" id="PTHR48106:SF18">
    <property type="entry name" value="QUINONE OXIDOREDUCTASE PIG3"/>
    <property type="match status" value="1"/>
</dbReference>
<evidence type="ECO:0000313" key="4">
    <source>
        <dbReference type="EMBL" id="SEF83535.1"/>
    </source>
</evidence>
<evidence type="ECO:0000256" key="1">
    <source>
        <dbReference type="ARBA" id="ARBA00022857"/>
    </source>
</evidence>
<protein>
    <submittedName>
        <fullName evidence="4">NADPH:quinone reductase</fullName>
    </submittedName>
</protein>
<name>A0A1H5V823_9FIRM</name>
<keyword evidence="2" id="KW-0560">Oxidoreductase</keyword>
<organism evidence="4 5">
    <name type="scientific">Lachnospira multipara</name>
    <dbReference type="NCBI Taxonomy" id="28051"/>
    <lineage>
        <taxon>Bacteria</taxon>
        <taxon>Bacillati</taxon>
        <taxon>Bacillota</taxon>
        <taxon>Clostridia</taxon>
        <taxon>Lachnospirales</taxon>
        <taxon>Lachnospiraceae</taxon>
        <taxon>Lachnospira</taxon>
    </lineage>
</organism>
<evidence type="ECO:0000259" key="3">
    <source>
        <dbReference type="SMART" id="SM00829"/>
    </source>
</evidence>
<dbReference type="GO" id="GO:0016651">
    <property type="term" value="F:oxidoreductase activity, acting on NAD(P)H"/>
    <property type="evidence" value="ECO:0007669"/>
    <property type="project" value="TreeGrafter"/>
</dbReference>
<dbReference type="Gene3D" id="3.90.180.10">
    <property type="entry name" value="Medium-chain alcohol dehydrogenases, catalytic domain"/>
    <property type="match status" value="1"/>
</dbReference>
<dbReference type="SUPFAM" id="SSF50129">
    <property type="entry name" value="GroES-like"/>
    <property type="match status" value="1"/>
</dbReference>
<dbReference type="EMBL" id="FNUL01000010">
    <property type="protein sequence ID" value="SEF83535.1"/>
    <property type="molecule type" value="Genomic_DNA"/>
</dbReference>
<dbReference type="InterPro" id="IPR013154">
    <property type="entry name" value="ADH-like_N"/>
</dbReference>
<dbReference type="AlphaFoldDB" id="A0A1H5V823"/>
<dbReference type="InterPro" id="IPR036291">
    <property type="entry name" value="NAD(P)-bd_dom_sf"/>
</dbReference>
<dbReference type="Pfam" id="PF13602">
    <property type="entry name" value="ADH_zinc_N_2"/>
    <property type="match status" value="1"/>
</dbReference>